<feature type="region of interest" description="Disordered" evidence="1">
    <location>
        <begin position="27"/>
        <end position="86"/>
    </location>
</feature>
<evidence type="ECO:0000313" key="3">
    <source>
        <dbReference type="EMBL" id="SAK76529.1"/>
    </source>
</evidence>
<evidence type="ECO:0000313" key="4">
    <source>
        <dbReference type="Proteomes" id="UP000071859"/>
    </source>
</evidence>
<evidence type="ECO:0000256" key="1">
    <source>
        <dbReference type="SAM" id="MobiDB-lite"/>
    </source>
</evidence>
<accession>A0A158C2F2</accession>
<dbReference type="Proteomes" id="UP000071859">
    <property type="component" value="Unassembled WGS sequence"/>
</dbReference>
<dbReference type="EMBL" id="FCOX02000016">
    <property type="protein sequence ID" value="SAK76529.1"/>
    <property type="molecule type" value="Genomic_DNA"/>
</dbReference>
<sequence>MNRKTNALLAALVAGTFASVSAASFAQTTSDAPMTHADKKAAKKQAEADKDAAVAQAKADKVKTESQSEANEAAADAKLKNAKKAQ</sequence>
<feature type="compositionally biased region" description="Basic and acidic residues" evidence="1">
    <location>
        <begin position="36"/>
        <end position="66"/>
    </location>
</feature>
<evidence type="ECO:0000256" key="2">
    <source>
        <dbReference type="SAM" id="SignalP"/>
    </source>
</evidence>
<comment type="caution">
    <text evidence="3">The sequence shown here is derived from an EMBL/GenBank/DDBJ whole genome shotgun (WGS) entry which is preliminary data.</text>
</comment>
<gene>
    <name evidence="3" type="ORF">AWB78_03400</name>
</gene>
<dbReference type="OrthoDB" id="9135922at2"/>
<keyword evidence="4" id="KW-1185">Reference proteome</keyword>
<feature type="chain" id="PRO_5007622540" evidence="2">
    <location>
        <begin position="23"/>
        <end position="86"/>
    </location>
</feature>
<keyword evidence="2" id="KW-0732">Signal</keyword>
<reference evidence="3" key="1">
    <citation type="submission" date="2016-01" db="EMBL/GenBank/DDBJ databases">
        <authorList>
            <person name="Peeters C."/>
        </authorList>
    </citation>
    <scope>NUCLEOTIDE SEQUENCE</scope>
    <source>
        <strain evidence="3">LMG 29321</strain>
    </source>
</reference>
<name>A0A158C2F2_9BURK</name>
<proteinExistence type="predicted"/>
<dbReference type="RefSeq" id="WP_062606090.1">
    <property type="nucleotide sequence ID" value="NZ_FCOX02000016.1"/>
</dbReference>
<feature type="signal peptide" evidence="2">
    <location>
        <begin position="1"/>
        <end position="22"/>
    </location>
</feature>
<protein>
    <submittedName>
        <fullName evidence="3">Uncharacterized protein</fullName>
    </submittedName>
</protein>
<dbReference type="AlphaFoldDB" id="A0A158C2F2"/>
<organism evidence="3 4">
    <name type="scientific">Caballeronia calidae</name>
    <dbReference type="NCBI Taxonomy" id="1777139"/>
    <lineage>
        <taxon>Bacteria</taxon>
        <taxon>Pseudomonadati</taxon>
        <taxon>Pseudomonadota</taxon>
        <taxon>Betaproteobacteria</taxon>
        <taxon>Burkholderiales</taxon>
        <taxon>Burkholderiaceae</taxon>
        <taxon>Caballeronia</taxon>
    </lineage>
</organism>